<dbReference type="HOGENOM" id="CLU_1787381_0_0_1"/>
<evidence type="ECO:0000313" key="3">
    <source>
        <dbReference type="Proteomes" id="UP000016923"/>
    </source>
</evidence>
<dbReference type="AlphaFoldDB" id="S3BSB9"/>
<keyword evidence="3" id="KW-1185">Reference proteome</keyword>
<dbReference type="VEuPathDB" id="FungiDB:F503_08578"/>
<gene>
    <name evidence="2" type="ORF">F503_08578</name>
</gene>
<sequence length="145" mass="15472">MAFLGGHLDSLAAAGLVAAAPKESADSTYNQQLYQYPARGPAVALSHHTLALSRHVRKPGLGDTQYANMPEPMGDTAVIGYATTIPNGNEYISTVTAGTSNISINANLICRAGLHISRVTCMLQLVIVFDTKTLEIMFAKATHHY</sequence>
<dbReference type="EMBL" id="KE148182">
    <property type="protein sequence ID" value="EPE02266.1"/>
    <property type="molecule type" value="Genomic_DNA"/>
</dbReference>
<feature type="signal peptide" evidence="1">
    <location>
        <begin position="1"/>
        <end position="19"/>
    </location>
</feature>
<evidence type="ECO:0000313" key="2">
    <source>
        <dbReference type="EMBL" id="EPE02266.1"/>
    </source>
</evidence>
<feature type="chain" id="PRO_5004518063" evidence="1">
    <location>
        <begin position="20"/>
        <end position="145"/>
    </location>
</feature>
<protein>
    <submittedName>
        <fullName evidence="2">Uncharacterized protein</fullName>
    </submittedName>
</protein>
<name>S3BSB9_OPHP1</name>
<accession>S3BSB9</accession>
<evidence type="ECO:0000256" key="1">
    <source>
        <dbReference type="SAM" id="SignalP"/>
    </source>
</evidence>
<keyword evidence="1" id="KW-0732">Signal</keyword>
<organism evidence="2 3">
    <name type="scientific">Ophiostoma piceae (strain UAMH 11346)</name>
    <name type="common">Sap stain fungus</name>
    <dbReference type="NCBI Taxonomy" id="1262450"/>
    <lineage>
        <taxon>Eukaryota</taxon>
        <taxon>Fungi</taxon>
        <taxon>Dikarya</taxon>
        <taxon>Ascomycota</taxon>
        <taxon>Pezizomycotina</taxon>
        <taxon>Sordariomycetes</taxon>
        <taxon>Sordariomycetidae</taxon>
        <taxon>Ophiostomatales</taxon>
        <taxon>Ophiostomataceae</taxon>
        <taxon>Ophiostoma</taxon>
    </lineage>
</organism>
<reference evidence="2 3" key="1">
    <citation type="journal article" date="2013" name="BMC Genomics">
        <title>The genome and transcriptome of the pine saprophyte Ophiostoma piceae, and a comparison with the bark beetle-associated pine pathogen Grosmannia clavigera.</title>
        <authorList>
            <person name="Haridas S."/>
            <person name="Wang Y."/>
            <person name="Lim L."/>
            <person name="Massoumi Alamouti S."/>
            <person name="Jackman S."/>
            <person name="Docking R."/>
            <person name="Robertson G."/>
            <person name="Birol I."/>
            <person name="Bohlmann J."/>
            <person name="Breuil C."/>
        </authorList>
    </citation>
    <scope>NUCLEOTIDE SEQUENCE [LARGE SCALE GENOMIC DNA]</scope>
    <source>
        <strain evidence="2 3">UAMH 11346</strain>
    </source>
</reference>
<dbReference type="Proteomes" id="UP000016923">
    <property type="component" value="Unassembled WGS sequence"/>
</dbReference>
<proteinExistence type="predicted"/>